<dbReference type="InterPro" id="IPR016208">
    <property type="entry name" value="Ald_Oxase/xanthine_DH-like"/>
</dbReference>
<dbReference type="SUPFAM" id="SSF56003">
    <property type="entry name" value="Molybdenum cofactor-binding domain"/>
    <property type="match status" value="1"/>
</dbReference>
<keyword evidence="2" id="KW-0560">Oxidoreductase</keyword>
<gene>
    <name evidence="4" type="ORF">B5F17_09715</name>
</gene>
<dbReference type="Pfam" id="PF01315">
    <property type="entry name" value="Ald_Xan_dh_C"/>
    <property type="match status" value="1"/>
</dbReference>
<organism evidence="4 5">
    <name type="scientific">Butyricicoccus pullicaecorum</name>
    <dbReference type="NCBI Taxonomy" id="501571"/>
    <lineage>
        <taxon>Bacteria</taxon>
        <taxon>Bacillati</taxon>
        <taxon>Bacillota</taxon>
        <taxon>Clostridia</taxon>
        <taxon>Eubacteriales</taxon>
        <taxon>Butyricicoccaceae</taxon>
        <taxon>Butyricicoccus</taxon>
    </lineage>
</organism>
<evidence type="ECO:0000256" key="2">
    <source>
        <dbReference type="ARBA" id="ARBA00023002"/>
    </source>
</evidence>
<dbReference type="PANTHER" id="PTHR11908:SF132">
    <property type="entry name" value="ALDEHYDE OXIDASE 1-RELATED"/>
    <property type="match status" value="1"/>
</dbReference>
<name>A0A1Y4L6B6_9FIRM</name>
<dbReference type="GO" id="GO:0004854">
    <property type="term" value="F:xanthine dehydrogenase activity"/>
    <property type="evidence" value="ECO:0007669"/>
    <property type="project" value="InterPro"/>
</dbReference>
<dbReference type="InterPro" id="IPR037165">
    <property type="entry name" value="AldOxase/xan_DH_Mopterin-bd_sf"/>
</dbReference>
<dbReference type="NCBIfam" id="NF007426">
    <property type="entry name" value="PRK09970.1"/>
    <property type="match status" value="1"/>
</dbReference>
<dbReference type="Pfam" id="PF20256">
    <property type="entry name" value="MoCoBD_2"/>
    <property type="match status" value="1"/>
</dbReference>
<dbReference type="Pfam" id="PF02738">
    <property type="entry name" value="MoCoBD_1"/>
    <property type="match status" value="1"/>
</dbReference>
<dbReference type="GO" id="GO:0005506">
    <property type="term" value="F:iron ion binding"/>
    <property type="evidence" value="ECO:0007669"/>
    <property type="project" value="InterPro"/>
</dbReference>
<dbReference type="InterPro" id="IPR046867">
    <property type="entry name" value="AldOxase/xan_DH_MoCoBD2"/>
</dbReference>
<dbReference type="InterPro" id="IPR050028">
    <property type="entry name" value="XdhA_XDHase"/>
</dbReference>
<dbReference type="SUPFAM" id="SSF54665">
    <property type="entry name" value="CO dehydrogenase molybdoprotein N-domain-like"/>
    <property type="match status" value="1"/>
</dbReference>
<dbReference type="InterPro" id="IPR036856">
    <property type="entry name" value="Ald_Oxase/Xan_DH_a/b_sf"/>
</dbReference>
<evidence type="ECO:0000256" key="1">
    <source>
        <dbReference type="ARBA" id="ARBA00022505"/>
    </source>
</evidence>
<reference evidence="5" key="1">
    <citation type="submission" date="2017-04" db="EMBL/GenBank/DDBJ databases">
        <title>Function of individual gut microbiota members based on whole genome sequencing of pure cultures obtained from chicken caecum.</title>
        <authorList>
            <person name="Medvecky M."/>
            <person name="Cejkova D."/>
            <person name="Polansky O."/>
            <person name="Karasova D."/>
            <person name="Kubasova T."/>
            <person name="Cizek A."/>
            <person name="Rychlik I."/>
        </authorList>
    </citation>
    <scope>NUCLEOTIDE SEQUENCE [LARGE SCALE GENOMIC DNA]</scope>
    <source>
        <strain evidence="5">An180</strain>
    </source>
</reference>
<dbReference type="Gene3D" id="3.30.365.10">
    <property type="entry name" value="Aldehyde oxidase/xanthine dehydrogenase, molybdopterin binding domain"/>
    <property type="match status" value="4"/>
</dbReference>
<feature type="domain" description="Aldehyde oxidase/xanthine dehydrogenase a/b hammerhead" evidence="3">
    <location>
        <begin position="17"/>
        <end position="133"/>
    </location>
</feature>
<dbReference type="Gene3D" id="3.90.1170.50">
    <property type="entry name" value="Aldehyde oxidase/xanthine dehydrogenase, a/b hammerhead"/>
    <property type="match status" value="1"/>
</dbReference>
<evidence type="ECO:0000313" key="4">
    <source>
        <dbReference type="EMBL" id="OUP52308.1"/>
    </source>
</evidence>
<accession>A0A1Y4L6B6</accession>
<dbReference type="EMBL" id="NFKK01000011">
    <property type="protein sequence ID" value="OUP52308.1"/>
    <property type="molecule type" value="Genomic_DNA"/>
</dbReference>
<dbReference type="Proteomes" id="UP000195897">
    <property type="component" value="Unassembled WGS sequence"/>
</dbReference>
<proteinExistence type="predicted"/>
<dbReference type="NCBIfam" id="NF043082">
    <property type="entry name" value="XdhA_XDHase"/>
    <property type="match status" value="1"/>
</dbReference>
<dbReference type="GO" id="GO:0002197">
    <property type="term" value="C:xanthine dehydrogenase complex"/>
    <property type="evidence" value="ECO:0007669"/>
    <property type="project" value="InterPro"/>
</dbReference>
<keyword evidence="1" id="KW-0500">Molybdenum</keyword>
<evidence type="ECO:0000313" key="5">
    <source>
        <dbReference type="Proteomes" id="UP000195897"/>
    </source>
</evidence>
<dbReference type="SMART" id="SM01008">
    <property type="entry name" value="Ald_Xan_dh_C"/>
    <property type="match status" value="1"/>
</dbReference>
<dbReference type="RefSeq" id="WP_087373433.1">
    <property type="nucleotide sequence ID" value="NZ_NFKK01000011.1"/>
</dbReference>
<dbReference type="InterPro" id="IPR008274">
    <property type="entry name" value="AldOxase/xan_DH_MoCoBD1"/>
</dbReference>
<dbReference type="InterPro" id="IPR000674">
    <property type="entry name" value="Ald_Oxase/Xan_DH_a/b"/>
</dbReference>
<sequence length="767" mass="82755">MAVGQSIPRVDAFAKVTGEAKYTADLVPANPYVAKIVRAPVASGWVRGFDLTKAQAVPGVVRIFTCFDVPDIQFPTAGHPWSTVPSHQDICDRKLLNAHIRVWGDEIAVVVARDRVSAERAARLVKADIEALPALSTPDEAMAPGAPCLHEEKPGNVVVHSQFHLGDGTFDEAAATPGAVVVSGHYSVPAVQHCHMEPVHSFAYMEGQKITVVSSTQIPHIVRRVCGQALGIPWSRVRVIKPYMGGGFGNKQDVLVEPLAAWLTTQLGGHAVNIELSREEVLGCTRTRHAFDWDVQAVASPDGTLLARTYCAKSNQGGYASHGHAIAANAANVFKQCYRDRMSLDSESYTVYTNRPTAGAMRGYGIPQGCFITEALTDDLAYALGMDPLEFRLKNCVQAGYVDPHNGITMHAYGLDQVLEKGRAAIDWDAKRRLYQNQTGDRRRGVGMALFTYKSNVYPISLETASCRMMLHEDGRVTVQMGATEIGQGADTVFTQMAAESIGLPVDAIDIQTVQDTDVSPFDTGAYASRQTYVSGMACKMTGESLRSKILDYAAGMLERSAEGLTITDGQIVDETGQTVLTVADVGMESCYSLTNSRHLTAEETYHCEQNTFATGACFAEIEVDLALGQIHVLRLVNVHDSGRLINPKLAEAQVHGGMSMGLGYALSEEMLFDDACKPLNANLLDYKIPTAMDTPKLEALFVEVDDPTGPYGNKALGEPPAIPVAPAIRNALLHATGVSVHSLPLTPQKLIEHFRAAGLLGGEDHV</sequence>
<evidence type="ECO:0000259" key="3">
    <source>
        <dbReference type="SMART" id="SM01008"/>
    </source>
</evidence>
<protein>
    <submittedName>
        <fullName evidence="4">Xanthine dehydrogenase molybdenum-binding subunit XdhA</fullName>
    </submittedName>
</protein>
<comment type="caution">
    <text evidence="4">The sequence shown here is derived from an EMBL/GenBank/DDBJ whole genome shotgun (WGS) entry which is preliminary data.</text>
</comment>
<dbReference type="AlphaFoldDB" id="A0A1Y4L6B6"/>
<dbReference type="PANTHER" id="PTHR11908">
    <property type="entry name" value="XANTHINE DEHYDROGENASE"/>
    <property type="match status" value="1"/>
</dbReference>